<reference evidence="1" key="1">
    <citation type="submission" date="2013-11" db="EMBL/GenBank/DDBJ databases">
        <title>The Genome Sequence of Phytophthora parasitica CHvinca01.</title>
        <authorList>
            <consortium name="The Broad Institute Genomics Platform"/>
            <person name="Russ C."/>
            <person name="Tyler B."/>
            <person name="Panabieres F."/>
            <person name="Shan W."/>
            <person name="Tripathy S."/>
            <person name="Grunwald N."/>
            <person name="Machado M."/>
            <person name="Johnson C.S."/>
            <person name="Arredondo F."/>
            <person name="Hong C."/>
            <person name="Coffey M."/>
            <person name="Young S.K."/>
            <person name="Zeng Q."/>
            <person name="Gargeya S."/>
            <person name="Fitzgerald M."/>
            <person name="Abouelleil A."/>
            <person name="Alvarado L."/>
            <person name="Chapman S.B."/>
            <person name="Gainer-Dewar J."/>
            <person name="Goldberg J."/>
            <person name="Griggs A."/>
            <person name="Gujja S."/>
            <person name="Hansen M."/>
            <person name="Howarth C."/>
            <person name="Imamovic A."/>
            <person name="Ireland A."/>
            <person name="Larimer J."/>
            <person name="McCowan C."/>
            <person name="Murphy C."/>
            <person name="Pearson M."/>
            <person name="Poon T.W."/>
            <person name="Priest M."/>
            <person name="Roberts A."/>
            <person name="Saif S."/>
            <person name="Shea T."/>
            <person name="Sykes S."/>
            <person name="Wortman J."/>
            <person name="Nusbaum C."/>
            <person name="Birren B."/>
        </authorList>
    </citation>
    <scope>NUCLEOTIDE SEQUENCE [LARGE SCALE GENOMIC DNA]</scope>
    <source>
        <strain evidence="1">CHvinca01</strain>
    </source>
</reference>
<gene>
    <name evidence="1" type="ORF">L917_07269</name>
</gene>
<evidence type="ECO:0000313" key="1">
    <source>
        <dbReference type="EMBL" id="ETL94850.1"/>
    </source>
</evidence>
<dbReference type="VEuPathDB" id="FungiDB:PPTG_22756"/>
<dbReference type="Proteomes" id="UP000054423">
    <property type="component" value="Unassembled WGS sequence"/>
</dbReference>
<name>W2LDV7_PHYNI</name>
<dbReference type="EMBL" id="KI679295">
    <property type="protein sequence ID" value="ETL94850.1"/>
    <property type="molecule type" value="Genomic_DNA"/>
</dbReference>
<accession>W2LDV7</accession>
<organism evidence="1">
    <name type="scientific">Phytophthora nicotianae</name>
    <name type="common">Potato buckeye rot agent</name>
    <name type="synonym">Phytophthora parasitica</name>
    <dbReference type="NCBI Taxonomy" id="4792"/>
    <lineage>
        <taxon>Eukaryota</taxon>
        <taxon>Sar</taxon>
        <taxon>Stramenopiles</taxon>
        <taxon>Oomycota</taxon>
        <taxon>Peronosporomycetes</taxon>
        <taxon>Peronosporales</taxon>
        <taxon>Peronosporaceae</taxon>
        <taxon>Phytophthora</taxon>
    </lineage>
</organism>
<proteinExistence type="predicted"/>
<sequence length="107" mass="11807">MKREGFADCVGFVDRTTFTLPQKPGVDGAFLRFTVGGPVPVLTARFIVGCAVKNGYKPYFFSSGQYLLKDSAYPADKAHTTLVPAYKKIKQELTTQFSTHVCLTYVS</sequence>
<protein>
    <submittedName>
        <fullName evidence="1">Uncharacterized protein</fullName>
    </submittedName>
</protein>
<dbReference type="AlphaFoldDB" id="W2LDV7"/>